<reference evidence="2" key="1">
    <citation type="submission" date="2022-12" db="EMBL/GenBank/DDBJ databases">
        <title>New Phytohabitans aurantiacus sp. RD004123 nov., an actinomycete isolated from soil.</title>
        <authorList>
            <person name="Triningsih D.W."/>
            <person name="Harunari E."/>
            <person name="Igarashi Y."/>
        </authorList>
    </citation>
    <scope>NUCLEOTIDE SEQUENCE</scope>
    <source>
        <strain evidence="2">RD004123</strain>
    </source>
</reference>
<comment type="caution">
    <text evidence="2">The sequence shown here is derived from an EMBL/GenBank/DDBJ whole genome shotgun (WGS) entry which is preliminary data.</text>
</comment>
<keyword evidence="1" id="KW-0812">Transmembrane</keyword>
<evidence type="ECO:0000313" key="3">
    <source>
        <dbReference type="Proteomes" id="UP001144280"/>
    </source>
</evidence>
<evidence type="ECO:0000313" key="2">
    <source>
        <dbReference type="EMBL" id="GLH97325.1"/>
    </source>
</evidence>
<gene>
    <name evidence="2" type="ORF">Pa4123_26000</name>
</gene>
<dbReference type="Proteomes" id="UP001144280">
    <property type="component" value="Unassembled WGS sequence"/>
</dbReference>
<protein>
    <submittedName>
        <fullName evidence="2">Uncharacterized protein</fullName>
    </submittedName>
</protein>
<keyword evidence="1" id="KW-0472">Membrane</keyword>
<keyword evidence="1" id="KW-1133">Transmembrane helix</keyword>
<feature type="transmembrane region" description="Helical" evidence="1">
    <location>
        <begin position="35"/>
        <end position="58"/>
    </location>
</feature>
<organism evidence="2 3">
    <name type="scientific">Phytohabitans aurantiacus</name>
    <dbReference type="NCBI Taxonomy" id="3016789"/>
    <lineage>
        <taxon>Bacteria</taxon>
        <taxon>Bacillati</taxon>
        <taxon>Actinomycetota</taxon>
        <taxon>Actinomycetes</taxon>
        <taxon>Micromonosporales</taxon>
        <taxon>Micromonosporaceae</taxon>
    </lineage>
</organism>
<keyword evidence="3" id="KW-1185">Reference proteome</keyword>
<sequence>MTFTRRLVLITSAVFALFAIVWVAGVALAPGPIPWGVAAVGVIAPVGAAVTLLLNLRADQLRAFRPRRRRARAAAGLEAPR</sequence>
<name>A0ABQ5QSQ8_9ACTN</name>
<dbReference type="EMBL" id="BSDI01000010">
    <property type="protein sequence ID" value="GLH97325.1"/>
    <property type="molecule type" value="Genomic_DNA"/>
</dbReference>
<evidence type="ECO:0000256" key="1">
    <source>
        <dbReference type="SAM" id="Phobius"/>
    </source>
</evidence>
<proteinExistence type="predicted"/>
<feature type="transmembrane region" description="Helical" evidence="1">
    <location>
        <begin position="7"/>
        <end position="29"/>
    </location>
</feature>
<dbReference type="RefSeq" id="WP_281895098.1">
    <property type="nucleotide sequence ID" value="NZ_BSDI01000010.1"/>
</dbReference>
<accession>A0ABQ5QSQ8</accession>